<feature type="region of interest" description="Disordered" evidence="1">
    <location>
        <begin position="275"/>
        <end position="319"/>
    </location>
</feature>
<dbReference type="OrthoDB" id="463969at2759"/>
<dbReference type="AlphaFoldDB" id="A0A7J6KQR3"/>
<sequence length="352" mass="37919">MANQNVLAFRKAFPADCAIELRDAIIERLVVLGFAPSDLPALAKDTDMKRTIVNVLAPAPAHENPGQAVIREARAFKIRSLIEQAGNPQQKSKPTVSNFLVKAERRFGKLTADMTPDLSVLQLLAGDIATYIPLKVRRETAIDKDGVNQKQAIGLDGKPIWVMAGIGKEPTSFEELITALTPVLVGIEVLSETTLSVTTNYINKLTVLCTGHGPAATIQYDRAFRQRLVINASKLANLTGKSYCESVAECLCTGRDEELLVKAYASSCNLPPAKIPAKSSGTQSGGDGANRGATGDRDRKSSGSSSATQAPKRRNGTCPYSREECKLLKIKGCPFTPRQHSAQGDGKRTRTK</sequence>
<name>A0A7J6KQR3_PERCH</name>
<organism evidence="2 3">
    <name type="scientific">Perkinsus chesapeaki</name>
    <name type="common">Clam parasite</name>
    <name type="synonym">Perkinsus andrewsi</name>
    <dbReference type="NCBI Taxonomy" id="330153"/>
    <lineage>
        <taxon>Eukaryota</taxon>
        <taxon>Sar</taxon>
        <taxon>Alveolata</taxon>
        <taxon>Perkinsozoa</taxon>
        <taxon>Perkinsea</taxon>
        <taxon>Perkinsida</taxon>
        <taxon>Perkinsidae</taxon>
        <taxon>Perkinsus</taxon>
    </lineage>
</organism>
<comment type="caution">
    <text evidence="2">The sequence shown here is derived from an EMBL/GenBank/DDBJ whole genome shotgun (WGS) entry which is preliminary data.</text>
</comment>
<dbReference type="EMBL" id="JAAPAO010001740">
    <property type="protein sequence ID" value="KAF4648929.1"/>
    <property type="molecule type" value="Genomic_DNA"/>
</dbReference>
<evidence type="ECO:0000313" key="3">
    <source>
        <dbReference type="Proteomes" id="UP000591131"/>
    </source>
</evidence>
<reference evidence="2 3" key="1">
    <citation type="submission" date="2020-04" db="EMBL/GenBank/DDBJ databases">
        <title>Perkinsus chesapeaki whole genome sequence.</title>
        <authorList>
            <person name="Bogema D.R."/>
        </authorList>
    </citation>
    <scope>NUCLEOTIDE SEQUENCE [LARGE SCALE GENOMIC DNA]</scope>
    <source>
        <strain evidence="2">ATCC PRA-425</strain>
    </source>
</reference>
<evidence type="ECO:0000313" key="2">
    <source>
        <dbReference type="EMBL" id="KAF4648929.1"/>
    </source>
</evidence>
<evidence type="ECO:0000256" key="1">
    <source>
        <dbReference type="SAM" id="MobiDB-lite"/>
    </source>
</evidence>
<accession>A0A7J6KQR3</accession>
<dbReference type="Proteomes" id="UP000591131">
    <property type="component" value="Unassembled WGS sequence"/>
</dbReference>
<gene>
    <name evidence="2" type="ORF">FOL47_002643</name>
</gene>
<protein>
    <submittedName>
        <fullName evidence="2">Uncharacterized protein</fullName>
    </submittedName>
</protein>
<keyword evidence="3" id="KW-1185">Reference proteome</keyword>
<proteinExistence type="predicted"/>